<dbReference type="Gene3D" id="3.30.70.980">
    <property type="match status" value="2"/>
</dbReference>
<keyword evidence="5" id="KW-1185">Reference proteome</keyword>
<organism evidence="4 5">
    <name type="scientific">Alternaria dauci</name>
    <dbReference type="NCBI Taxonomy" id="48095"/>
    <lineage>
        <taxon>Eukaryota</taxon>
        <taxon>Fungi</taxon>
        <taxon>Dikarya</taxon>
        <taxon>Ascomycota</taxon>
        <taxon>Pezizomycotina</taxon>
        <taxon>Dothideomycetes</taxon>
        <taxon>Pleosporomycetidae</taxon>
        <taxon>Pleosporales</taxon>
        <taxon>Pleosporineae</taxon>
        <taxon>Pleosporaceae</taxon>
        <taxon>Alternaria</taxon>
        <taxon>Alternaria sect. Porri</taxon>
    </lineage>
</organism>
<dbReference type="InterPro" id="IPR002876">
    <property type="entry name" value="Transcrip_reg_TACO1-like"/>
</dbReference>
<dbReference type="GeneID" id="96086480"/>
<feature type="domain" description="TACO1/YebC-like second and third" evidence="2">
    <location>
        <begin position="135"/>
        <end position="292"/>
    </location>
</feature>
<comment type="caution">
    <text evidence="4">The sequence shown here is derived from an EMBL/GenBank/DDBJ whole genome shotgun (WGS) entry which is preliminary data.</text>
</comment>
<dbReference type="Pfam" id="PF20772">
    <property type="entry name" value="TACO1_YebC_N"/>
    <property type="match status" value="1"/>
</dbReference>
<evidence type="ECO:0000313" key="5">
    <source>
        <dbReference type="Proteomes" id="UP001578633"/>
    </source>
</evidence>
<dbReference type="InterPro" id="IPR017856">
    <property type="entry name" value="Integrase-like_N"/>
</dbReference>
<evidence type="ECO:0000259" key="3">
    <source>
        <dbReference type="Pfam" id="PF20772"/>
    </source>
</evidence>
<comment type="similarity">
    <text evidence="1">Belongs to the TACO1 family.</text>
</comment>
<accession>A0ABR3UJZ8</accession>
<sequence length="311" mass="33592">MSISMSIAVRRAVLSALSKDSAIACSCRNVPRSRNWRIQEQVRCLSTTQNLQSGHSKWATIKHDKAKNDAGKSKQRSLMTRDITNAVKLAGPNPDLNPRLALAISTAKKSAVPKASIEAAIARGQGLSASGAALENVLLEAILPPSIATIVECQTDNKLRTLADLRLLVKEAGGSVSTVAFMFEKKGRIILRKKDGVGVDEILEPALDAGVLDVDEDADGRVVLYTEPASTNKTAEKLAKELDLEIEESEIIYDPNEDTKVPLEDEGAAKELGSFLDDLQEVQGVQGVYMNWTKGSIGDDVWEELRGKVTA</sequence>
<dbReference type="Pfam" id="PF01709">
    <property type="entry name" value="Transcrip_reg"/>
    <property type="match status" value="1"/>
</dbReference>
<dbReference type="InterPro" id="IPR029072">
    <property type="entry name" value="YebC-like"/>
</dbReference>
<protein>
    <recommendedName>
        <fullName evidence="6">YebC-like protein</fullName>
    </recommendedName>
</protein>
<dbReference type="RefSeq" id="XP_069306518.1">
    <property type="nucleotide sequence ID" value="XM_069452339.1"/>
</dbReference>
<dbReference type="EMBL" id="JBHGVX010000005">
    <property type="protein sequence ID" value="KAL1795934.1"/>
    <property type="molecule type" value="Genomic_DNA"/>
</dbReference>
<reference evidence="4 5" key="1">
    <citation type="submission" date="2024-09" db="EMBL/GenBank/DDBJ databases">
        <title>T2T genomes of carrot and Alternaria dauci and their utility for understanding host-pathogen interaction during carrot leaf blight disease.</title>
        <authorList>
            <person name="Liu W."/>
            <person name="Xu S."/>
            <person name="Ou C."/>
            <person name="Liu X."/>
            <person name="Zhuang F."/>
            <person name="Deng X.W."/>
        </authorList>
    </citation>
    <scope>NUCLEOTIDE SEQUENCE [LARGE SCALE GENOMIC DNA]</scope>
    <source>
        <strain evidence="4 5">A2016</strain>
    </source>
</reference>
<dbReference type="HAMAP" id="MF_00693">
    <property type="entry name" value="Transcrip_reg_TACO1"/>
    <property type="match status" value="1"/>
</dbReference>
<dbReference type="PANTHER" id="PTHR12532">
    <property type="entry name" value="TRANSLATIONAL ACTIVATOR OF CYTOCHROME C OXIDASE 1"/>
    <property type="match status" value="1"/>
</dbReference>
<dbReference type="InterPro" id="IPR026564">
    <property type="entry name" value="Transcrip_reg_TACO1-like_dom3"/>
</dbReference>
<dbReference type="InterPro" id="IPR049083">
    <property type="entry name" value="TACO1_YebC_N"/>
</dbReference>
<evidence type="ECO:0000256" key="1">
    <source>
        <dbReference type="ARBA" id="ARBA00008724"/>
    </source>
</evidence>
<feature type="domain" description="TACO1/YebC-like N-terminal" evidence="3">
    <location>
        <begin position="56"/>
        <end position="126"/>
    </location>
</feature>
<evidence type="ECO:0008006" key="6">
    <source>
        <dbReference type="Google" id="ProtNLM"/>
    </source>
</evidence>
<dbReference type="Gene3D" id="1.10.10.200">
    <property type="match status" value="1"/>
</dbReference>
<proteinExistence type="inferred from homology"/>
<dbReference type="Proteomes" id="UP001578633">
    <property type="component" value="Chromosome 5"/>
</dbReference>
<evidence type="ECO:0000259" key="2">
    <source>
        <dbReference type="Pfam" id="PF01709"/>
    </source>
</evidence>
<dbReference type="PANTHER" id="PTHR12532:SF0">
    <property type="entry name" value="TRANSLATIONAL ACTIVATOR OF CYTOCHROME C OXIDASE 1"/>
    <property type="match status" value="1"/>
</dbReference>
<dbReference type="InterPro" id="IPR048300">
    <property type="entry name" value="TACO1_YebC-like_2nd/3rd_dom"/>
</dbReference>
<evidence type="ECO:0000313" key="4">
    <source>
        <dbReference type="EMBL" id="KAL1795934.1"/>
    </source>
</evidence>
<gene>
    <name evidence="4" type="ORF">ACET3X_006158</name>
</gene>
<name>A0ABR3UJZ8_9PLEO</name>
<dbReference type="SUPFAM" id="SSF75625">
    <property type="entry name" value="YebC-like"/>
    <property type="match status" value="1"/>
</dbReference>